<sequence>MWPVNDKRLHTSICRQKARLEPPSSSTTVAEAFSQRHATNIQGSEEGLRCLDKSLGRTNATPVQALDAARDHRKNASSEKKQSKVQSVVCGMYEEADGATSTAECIPPKRYQKASTSREYILPLSYGGPVQLQSKKGAVFSGILYMRRVFQMFTARIHERSKTTFGHNQGQAEGKSSIPRLDTSIQ</sequence>
<reference evidence="2 3" key="1">
    <citation type="journal article" date="2019" name="Nat. Ecol. Evol.">
        <title>Megaphylogeny resolves global patterns of mushroom evolution.</title>
        <authorList>
            <person name="Varga T."/>
            <person name="Krizsan K."/>
            <person name="Foldi C."/>
            <person name="Dima B."/>
            <person name="Sanchez-Garcia M."/>
            <person name="Sanchez-Ramirez S."/>
            <person name="Szollosi G.J."/>
            <person name="Szarkandi J.G."/>
            <person name="Papp V."/>
            <person name="Albert L."/>
            <person name="Andreopoulos W."/>
            <person name="Angelini C."/>
            <person name="Antonin V."/>
            <person name="Barry K.W."/>
            <person name="Bougher N.L."/>
            <person name="Buchanan P."/>
            <person name="Buyck B."/>
            <person name="Bense V."/>
            <person name="Catcheside P."/>
            <person name="Chovatia M."/>
            <person name="Cooper J."/>
            <person name="Damon W."/>
            <person name="Desjardin D."/>
            <person name="Finy P."/>
            <person name="Geml J."/>
            <person name="Haridas S."/>
            <person name="Hughes K."/>
            <person name="Justo A."/>
            <person name="Karasinski D."/>
            <person name="Kautmanova I."/>
            <person name="Kiss B."/>
            <person name="Kocsube S."/>
            <person name="Kotiranta H."/>
            <person name="LaButti K.M."/>
            <person name="Lechner B.E."/>
            <person name="Liimatainen K."/>
            <person name="Lipzen A."/>
            <person name="Lukacs Z."/>
            <person name="Mihaltcheva S."/>
            <person name="Morgado L.N."/>
            <person name="Niskanen T."/>
            <person name="Noordeloos M.E."/>
            <person name="Ohm R.A."/>
            <person name="Ortiz-Santana B."/>
            <person name="Ovrebo C."/>
            <person name="Racz N."/>
            <person name="Riley R."/>
            <person name="Savchenko A."/>
            <person name="Shiryaev A."/>
            <person name="Soop K."/>
            <person name="Spirin V."/>
            <person name="Szebenyi C."/>
            <person name="Tomsovsky M."/>
            <person name="Tulloss R.E."/>
            <person name="Uehling J."/>
            <person name="Grigoriev I.V."/>
            <person name="Vagvolgyi C."/>
            <person name="Papp T."/>
            <person name="Martin F.M."/>
            <person name="Miettinen O."/>
            <person name="Hibbett D.S."/>
            <person name="Nagy L.G."/>
        </authorList>
    </citation>
    <scope>NUCLEOTIDE SEQUENCE [LARGE SCALE GENOMIC DNA]</scope>
    <source>
        <strain evidence="2 3">OMC1185</strain>
    </source>
</reference>
<keyword evidence="3" id="KW-1185">Reference proteome</keyword>
<evidence type="ECO:0000256" key="1">
    <source>
        <dbReference type="SAM" id="MobiDB-lite"/>
    </source>
</evidence>
<accession>A0A5C3MYH7</accession>
<dbReference type="AlphaFoldDB" id="A0A5C3MYH7"/>
<evidence type="ECO:0000313" key="2">
    <source>
        <dbReference type="EMBL" id="TFK48818.1"/>
    </source>
</evidence>
<evidence type="ECO:0000313" key="3">
    <source>
        <dbReference type="Proteomes" id="UP000305948"/>
    </source>
</evidence>
<feature type="compositionally biased region" description="Basic and acidic residues" evidence="1">
    <location>
        <begin position="68"/>
        <end position="81"/>
    </location>
</feature>
<feature type="region of interest" description="Disordered" evidence="1">
    <location>
        <begin position="162"/>
        <end position="186"/>
    </location>
</feature>
<protein>
    <submittedName>
        <fullName evidence="2">Uncharacterized protein</fullName>
    </submittedName>
</protein>
<dbReference type="Proteomes" id="UP000305948">
    <property type="component" value="Unassembled WGS sequence"/>
</dbReference>
<name>A0A5C3MYH7_9AGAM</name>
<gene>
    <name evidence="2" type="ORF">OE88DRAFT_1646914</name>
</gene>
<feature type="region of interest" description="Disordered" evidence="1">
    <location>
        <begin position="61"/>
        <end position="81"/>
    </location>
</feature>
<proteinExistence type="predicted"/>
<organism evidence="2 3">
    <name type="scientific">Heliocybe sulcata</name>
    <dbReference type="NCBI Taxonomy" id="5364"/>
    <lineage>
        <taxon>Eukaryota</taxon>
        <taxon>Fungi</taxon>
        <taxon>Dikarya</taxon>
        <taxon>Basidiomycota</taxon>
        <taxon>Agaricomycotina</taxon>
        <taxon>Agaricomycetes</taxon>
        <taxon>Gloeophyllales</taxon>
        <taxon>Gloeophyllaceae</taxon>
        <taxon>Heliocybe</taxon>
    </lineage>
</organism>
<dbReference type="EMBL" id="ML213518">
    <property type="protein sequence ID" value="TFK48818.1"/>
    <property type="molecule type" value="Genomic_DNA"/>
</dbReference>